<gene>
    <name evidence="2" type="ORF">PQ472_11880</name>
</gene>
<organism evidence="2 3">
    <name type="scientific">Lacticaseibacillus pabuli</name>
    <dbReference type="NCBI Taxonomy" id="3025672"/>
    <lineage>
        <taxon>Bacteria</taxon>
        <taxon>Bacillati</taxon>
        <taxon>Bacillota</taxon>
        <taxon>Bacilli</taxon>
        <taxon>Lactobacillales</taxon>
        <taxon>Lactobacillaceae</taxon>
        <taxon>Lacticaseibacillus</taxon>
    </lineage>
</organism>
<accession>A0ABY7WQW0</accession>
<keyword evidence="1" id="KW-1133">Transmembrane helix</keyword>
<proteinExistence type="predicted"/>
<evidence type="ECO:0000313" key="2">
    <source>
        <dbReference type="EMBL" id="WDF82575.1"/>
    </source>
</evidence>
<name>A0ABY7WQW0_9LACO</name>
<feature type="transmembrane region" description="Helical" evidence="1">
    <location>
        <begin position="116"/>
        <end position="134"/>
    </location>
</feature>
<keyword evidence="1" id="KW-0812">Transmembrane</keyword>
<sequence>MMRVRKHFTIWQTDQLAAYLTRMAHQGQRLTNVSRFHTYTFTSVQPLPGTVQVDFRADTIDDEYVNLMTDAGWQLLATRQFGFSNWSYWYHPNPDAKIYSDQSSTLEFLKRIRRRWAGFAVFDILFVLFMLRLLGAGEQDVFTKTFVIVACICVVLILVLCVYTFARLSKEIRELVQLM</sequence>
<dbReference type="RefSeq" id="WP_274260132.1">
    <property type="nucleotide sequence ID" value="NZ_CP117884.1"/>
</dbReference>
<dbReference type="Pfam" id="PF11193">
    <property type="entry name" value="DUF2812"/>
    <property type="match status" value="1"/>
</dbReference>
<reference evidence="2 3" key="1">
    <citation type="submission" date="2023-02" db="EMBL/GenBank/DDBJ databases">
        <title>Genome sequence of Lacticaseibacillus sp. KACC 23028.</title>
        <authorList>
            <person name="Kim S."/>
            <person name="Heo J."/>
            <person name="Kwon S.-W."/>
        </authorList>
    </citation>
    <scope>NUCLEOTIDE SEQUENCE [LARGE SCALE GENOMIC DNA]</scope>
    <source>
        <strain evidence="2 3">KACC 23028</strain>
    </source>
</reference>
<evidence type="ECO:0000256" key="1">
    <source>
        <dbReference type="SAM" id="Phobius"/>
    </source>
</evidence>
<dbReference type="InterPro" id="IPR021359">
    <property type="entry name" value="DUF2812"/>
</dbReference>
<keyword evidence="1" id="KW-0472">Membrane</keyword>
<dbReference type="Proteomes" id="UP001220377">
    <property type="component" value="Chromosome"/>
</dbReference>
<protein>
    <submittedName>
        <fullName evidence="2">DUF2812 domain-containing protein</fullName>
    </submittedName>
</protein>
<evidence type="ECO:0000313" key="3">
    <source>
        <dbReference type="Proteomes" id="UP001220377"/>
    </source>
</evidence>
<dbReference type="EMBL" id="CP117884">
    <property type="protein sequence ID" value="WDF82575.1"/>
    <property type="molecule type" value="Genomic_DNA"/>
</dbReference>
<feature type="transmembrane region" description="Helical" evidence="1">
    <location>
        <begin position="146"/>
        <end position="166"/>
    </location>
</feature>
<keyword evidence="3" id="KW-1185">Reference proteome</keyword>